<evidence type="ECO:0000313" key="2">
    <source>
        <dbReference type="Proteomes" id="UP000036947"/>
    </source>
</evidence>
<accession>A0A0L0N206</accession>
<evidence type="ECO:0000313" key="1">
    <source>
        <dbReference type="EMBL" id="KND88056.1"/>
    </source>
</evidence>
<gene>
    <name evidence="1" type="ORF">TOPH_07250</name>
</gene>
<dbReference type="AlphaFoldDB" id="A0A0L0N206"/>
<name>A0A0L0N206_TOLOC</name>
<reference evidence="1 2" key="1">
    <citation type="journal article" date="2015" name="BMC Genomics">
        <title>The genome of the truffle-parasite Tolypocladium ophioglossoides and the evolution of antifungal peptaibiotics.</title>
        <authorList>
            <person name="Quandt C.A."/>
            <person name="Bushley K.E."/>
            <person name="Spatafora J.W."/>
        </authorList>
    </citation>
    <scope>NUCLEOTIDE SEQUENCE [LARGE SCALE GENOMIC DNA]</scope>
    <source>
        <strain evidence="1 2">CBS 100239</strain>
    </source>
</reference>
<keyword evidence="2" id="KW-1185">Reference proteome</keyword>
<dbReference type="EMBL" id="LFRF01000029">
    <property type="protein sequence ID" value="KND88056.1"/>
    <property type="molecule type" value="Genomic_DNA"/>
</dbReference>
<dbReference type="Proteomes" id="UP000036947">
    <property type="component" value="Unassembled WGS sequence"/>
</dbReference>
<organism evidence="1 2">
    <name type="scientific">Tolypocladium ophioglossoides (strain CBS 100239)</name>
    <name type="common">Snaketongue truffleclub</name>
    <name type="synonym">Elaphocordyceps ophioglossoides</name>
    <dbReference type="NCBI Taxonomy" id="1163406"/>
    <lineage>
        <taxon>Eukaryota</taxon>
        <taxon>Fungi</taxon>
        <taxon>Dikarya</taxon>
        <taxon>Ascomycota</taxon>
        <taxon>Pezizomycotina</taxon>
        <taxon>Sordariomycetes</taxon>
        <taxon>Hypocreomycetidae</taxon>
        <taxon>Hypocreales</taxon>
        <taxon>Ophiocordycipitaceae</taxon>
        <taxon>Tolypocladium</taxon>
    </lineage>
</organism>
<proteinExistence type="predicted"/>
<sequence length="140" mass="15724">MTDDSRLRGISVSLTELGNWLLDVKEEQWIAYRDSPCISQCSHPERNEKIANLLRWGIIDHKGKFGVLLRCRGPCSERVYAMTQQACPGELIMLLENGSARAIFDGENIEPGESRSYSDPPLLEVAAETIIFLLAVFRKG</sequence>
<comment type="caution">
    <text evidence="1">The sequence shown here is derived from an EMBL/GenBank/DDBJ whole genome shotgun (WGS) entry which is preliminary data.</text>
</comment>
<protein>
    <submittedName>
        <fullName evidence="1">Uncharacterized protein</fullName>
    </submittedName>
</protein>